<reference evidence="2 3" key="1">
    <citation type="submission" date="2022-03" db="EMBL/GenBank/DDBJ databases">
        <title>Genome data of Colletotrichum spp.</title>
        <authorList>
            <person name="Utami Y.D."/>
            <person name="Hiruma K."/>
        </authorList>
    </citation>
    <scope>NUCLEOTIDE SEQUENCE [LARGE SCALE GENOMIC DNA]</scope>
    <source>
        <strain evidence="2 3">MAFF 239500</strain>
    </source>
</reference>
<feature type="compositionally biased region" description="Polar residues" evidence="1">
    <location>
        <begin position="19"/>
        <end position="30"/>
    </location>
</feature>
<evidence type="ECO:0000313" key="3">
    <source>
        <dbReference type="Proteomes" id="UP001055115"/>
    </source>
</evidence>
<dbReference type="EMBL" id="BQXU01000005">
    <property type="protein sequence ID" value="GKT42796.1"/>
    <property type="molecule type" value="Genomic_DNA"/>
</dbReference>
<evidence type="ECO:0000313" key="2">
    <source>
        <dbReference type="EMBL" id="GKT42796.1"/>
    </source>
</evidence>
<comment type="caution">
    <text evidence="2">The sequence shown here is derived from an EMBL/GenBank/DDBJ whole genome shotgun (WGS) entry which is preliminary data.</text>
</comment>
<dbReference type="AlphaFoldDB" id="A0AA37L6Q0"/>
<protein>
    <submittedName>
        <fullName evidence="2">Uncharacterized protein</fullName>
    </submittedName>
</protein>
<feature type="compositionally biased region" description="Basic and acidic residues" evidence="1">
    <location>
        <begin position="65"/>
        <end position="75"/>
    </location>
</feature>
<dbReference type="Proteomes" id="UP001055115">
    <property type="component" value="Unassembled WGS sequence"/>
</dbReference>
<organism evidence="2 3">
    <name type="scientific">Colletotrichum spaethianum</name>
    <dbReference type="NCBI Taxonomy" id="700344"/>
    <lineage>
        <taxon>Eukaryota</taxon>
        <taxon>Fungi</taxon>
        <taxon>Dikarya</taxon>
        <taxon>Ascomycota</taxon>
        <taxon>Pezizomycotina</taxon>
        <taxon>Sordariomycetes</taxon>
        <taxon>Hypocreomycetidae</taxon>
        <taxon>Glomerellales</taxon>
        <taxon>Glomerellaceae</taxon>
        <taxon>Colletotrichum</taxon>
        <taxon>Colletotrichum spaethianum species complex</taxon>
    </lineage>
</organism>
<sequence>MGYMGTSRRPESHHRHLGKSSNGPATNNQKMMRETTRLTRKPHGTPIRNRSRNGPATAGPGRVSDQSDRNGDVKRLAKTSSKASSRSNKIPMATIGVCTSILILVVMEDARGRGAPMGVEDPMLISGPRLRIQVSRLAVGTTAADCL</sequence>
<proteinExistence type="predicted"/>
<dbReference type="GeneID" id="73323779"/>
<name>A0AA37L6Q0_9PEZI</name>
<accession>A0AA37L6Q0</accession>
<gene>
    <name evidence="2" type="ORF">ColSpa_02977</name>
</gene>
<evidence type="ECO:0000256" key="1">
    <source>
        <dbReference type="SAM" id="MobiDB-lite"/>
    </source>
</evidence>
<feature type="compositionally biased region" description="Polar residues" evidence="1">
    <location>
        <begin position="78"/>
        <end position="88"/>
    </location>
</feature>
<keyword evidence="3" id="KW-1185">Reference proteome</keyword>
<feature type="region of interest" description="Disordered" evidence="1">
    <location>
        <begin position="1"/>
        <end position="89"/>
    </location>
</feature>
<dbReference type="RefSeq" id="XP_049125146.1">
    <property type="nucleotide sequence ID" value="XM_049269189.1"/>
</dbReference>